<sequence length="92" mass="10589">MLKQTKAYLLVENTISLYILSLGVISLAGILSFGQQQLHRQAQRLYYYKAAEQIILDVTEIKPTKPKKIVKEEDAIQIIWPDGYEINCHVQN</sequence>
<gene>
    <name evidence="2" type="ORF">ACFQ5M_10765</name>
</gene>
<keyword evidence="1" id="KW-1133">Transmembrane helix</keyword>
<keyword evidence="1" id="KW-0472">Membrane</keyword>
<keyword evidence="1" id="KW-0812">Transmembrane</keyword>
<accession>A0ABW4J9M3</accession>
<evidence type="ECO:0000313" key="2">
    <source>
        <dbReference type="EMBL" id="MFD1672583.1"/>
    </source>
</evidence>
<evidence type="ECO:0008006" key="4">
    <source>
        <dbReference type="Google" id="ProtNLM"/>
    </source>
</evidence>
<feature type="transmembrane region" description="Helical" evidence="1">
    <location>
        <begin position="15"/>
        <end position="34"/>
    </location>
</feature>
<proteinExistence type="predicted"/>
<keyword evidence="3" id="KW-1185">Reference proteome</keyword>
<reference evidence="3" key="1">
    <citation type="journal article" date="2019" name="Int. J. Syst. Evol. Microbiol.">
        <title>The Global Catalogue of Microorganisms (GCM) 10K type strain sequencing project: providing services to taxonomists for standard genome sequencing and annotation.</title>
        <authorList>
            <consortium name="The Broad Institute Genomics Platform"/>
            <consortium name="The Broad Institute Genome Sequencing Center for Infectious Disease"/>
            <person name="Wu L."/>
            <person name="Ma J."/>
        </authorList>
    </citation>
    <scope>NUCLEOTIDE SEQUENCE [LARGE SCALE GENOMIC DNA]</scope>
    <source>
        <strain evidence="3">CCM 8896</strain>
    </source>
</reference>
<dbReference type="EMBL" id="JBHTOP010000026">
    <property type="protein sequence ID" value="MFD1672583.1"/>
    <property type="molecule type" value="Genomic_DNA"/>
</dbReference>
<organism evidence="2 3">
    <name type="scientific">Agrilactobacillus yilanensis</name>
    <dbReference type="NCBI Taxonomy" id="2485997"/>
    <lineage>
        <taxon>Bacteria</taxon>
        <taxon>Bacillati</taxon>
        <taxon>Bacillota</taxon>
        <taxon>Bacilli</taxon>
        <taxon>Lactobacillales</taxon>
        <taxon>Lactobacillaceae</taxon>
        <taxon>Agrilactobacillus</taxon>
    </lineage>
</organism>
<evidence type="ECO:0000256" key="1">
    <source>
        <dbReference type="SAM" id="Phobius"/>
    </source>
</evidence>
<name>A0ABW4J9M3_9LACO</name>
<dbReference type="Proteomes" id="UP001597267">
    <property type="component" value="Unassembled WGS sequence"/>
</dbReference>
<evidence type="ECO:0000313" key="3">
    <source>
        <dbReference type="Proteomes" id="UP001597267"/>
    </source>
</evidence>
<comment type="caution">
    <text evidence="2">The sequence shown here is derived from an EMBL/GenBank/DDBJ whole genome shotgun (WGS) entry which is preliminary data.</text>
</comment>
<dbReference type="RefSeq" id="WP_125711879.1">
    <property type="nucleotide sequence ID" value="NZ_JBHTOP010000026.1"/>
</dbReference>
<protein>
    <recommendedName>
        <fullName evidence="4">Type II secretion system protein</fullName>
    </recommendedName>
</protein>